<dbReference type="Proteomes" id="UP000250235">
    <property type="component" value="Unassembled WGS sequence"/>
</dbReference>
<evidence type="ECO:0000313" key="1">
    <source>
        <dbReference type="EMBL" id="KZV49875.1"/>
    </source>
</evidence>
<accession>A0A2Z7CU25</accession>
<protein>
    <submittedName>
        <fullName evidence="1">Uncharacterized protein</fullName>
    </submittedName>
</protein>
<dbReference type="EMBL" id="KQ992704">
    <property type="protein sequence ID" value="KZV49875.1"/>
    <property type="molecule type" value="Genomic_DNA"/>
</dbReference>
<keyword evidence="2" id="KW-1185">Reference proteome</keyword>
<reference evidence="1 2" key="1">
    <citation type="journal article" date="2015" name="Proc. Natl. Acad. Sci. U.S.A.">
        <title>The resurrection genome of Boea hygrometrica: A blueprint for survival of dehydration.</title>
        <authorList>
            <person name="Xiao L."/>
            <person name="Yang G."/>
            <person name="Zhang L."/>
            <person name="Yang X."/>
            <person name="Zhao S."/>
            <person name="Ji Z."/>
            <person name="Zhou Q."/>
            <person name="Hu M."/>
            <person name="Wang Y."/>
            <person name="Chen M."/>
            <person name="Xu Y."/>
            <person name="Jin H."/>
            <person name="Xiao X."/>
            <person name="Hu G."/>
            <person name="Bao F."/>
            <person name="Hu Y."/>
            <person name="Wan P."/>
            <person name="Li L."/>
            <person name="Deng X."/>
            <person name="Kuang T."/>
            <person name="Xiang C."/>
            <person name="Zhu J.K."/>
            <person name="Oliver M.J."/>
            <person name="He Y."/>
        </authorList>
    </citation>
    <scope>NUCLEOTIDE SEQUENCE [LARGE SCALE GENOMIC DNA]</scope>
    <source>
        <strain evidence="2">cv. XS01</strain>
    </source>
</reference>
<evidence type="ECO:0000313" key="2">
    <source>
        <dbReference type="Proteomes" id="UP000250235"/>
    </source>
</evidence>
<name>A0A2Z7CU25_9LAMI</name>
<proteinExistence type="predicted"/>
<dbReference type="AlphaFoldDB" id="A0A2Z7CU25"/>
<sequence length="111" mass="12763">MAKATEACKRKGRKYCSCVGTLQRSVAQLWKEDKIAFWSAEEFLEAFQREVFYRGYIFEATPIEDVSVDRVNETLCVRSVGATTYCGKITLNIQCTNRGKNREIDEAINRH</sequence>
<organism evidence="1 2">
    <name type="scientific">Dorcoceras hygrometricum</name>
    <dbReference type="NCBI Taxonomy" id="472368"/>
    <lineage>
        <taxon>Eukaryota</taxon>
        <taxon>Viridiplantae</taxon>
        <taxon>Streptophyta</taxon>
        <taxon>Embryophyta</taxon>
        <taxon>Tracheophyta</taxon>
        <taxon>Spermatophyta</taxon>
        <taxon>Magnoliopsida</taxon>
        <taxon>eudicotyledons</taxon>
        <taxon>Gunneridae</taxon>
        <taxon>Pentapetalae</taxon>
        <taxon>asterids</taxon>
        <taxon>lamiids</taxon>
        <taxon>Lamiales</taxon>
        <taxon>Gesneriaceae</taxon>
        <taxon>Didymocarpoideae</taxon>
        <taxon>Trichosporeae</taxon>
        <taxon>Loxocarpinae</taxon>
        <taxon>Dorcoceras</taxon>
    </lineage>
</organism>
<gene>
    <name evidence="1" type="ORF">F511_42241</name>
</gene>